<dbReference type="Proteomes" id="UP001243623">
    <property type="component" value="Chromosome"/>
</dbReference>
<feature type="domain" description="Methyl-accepting transducer" evidence="5">
    <location>
        <begin position="310"/>
        <end position="567"/>
    </location>
</feature>
<dbReference type="PRINTS" id="PR00260">
    <property type="entry name" value="CHEMTRNSDUCR"/>
</dbReference>
<keyword evidence="7" id="KW-1185">Reference proteome</keyword>
<dbReference type="InterPro" id="IPR024096">
    <property type="entry name" value="NO_sig/Golgi_transp_ligand-bd"/>
</dbReference>
<dbReference type="InterPro" id="IPR004089">
    <property type="entry name" value="MCPsignal_dom"/>
</dbReference>
<keyword evidence="4" id="KW-1133">Transmembrane helix</keyword>
<dbReference type="SUPFAM" id="SSF111126">
    <property type="entry name" value="Ligand-binding domain in the NO signalling and Golgi transport"/>
    <property type="match status" value="1"/>
</dbReference>
<dbReference type="PANTHER" id="PTHR32089:SF114">
    <property type="entry name" value="METHYL-ACCEPTING CHEMOTAXIS PROTEIN MCPB"/>
    <property type="match status" value="1"/>
</dbReference>
<reference evidence="6" key="1">
    <citation type="submission" date="2023-03" db="EMBL/GenBank/DDBJ databases">
        <title>Selenobaculum gbiensis gen. nov. sp. nov., a new bacterium isolated from the gut microbiota of IBD patient.</title>
        <authorList>
            <person name="Yeo S."/>
            <person name="Park H."/>
            <person name="Huh C.S."/>
        </authorList>
    </citation>
    <scope>NUCLEOTIDE SEQUENCE</scope>
    <source>
        <strain evidence="6">ICN-92133</strain>
    </source>
</reference>
<dbReference type="Gene3D" id="1.10.287.950">
    <property type="entry name" value="Methyl-accepting chemotaxis protein"/>
    <property type="match status" value="1"/>
</dbReference>
<dbReference type="KEGG" id="sgbi:P3F81_12000"/>
<gene>
    <name evidence="6" type="ORF">P3F81_12000</name>
</gene>
<dbReference type="SMART" id="SM00283">
    <property type="entry name" value="MA"/>
    <property type="match status" value="1"/>
</dbReference>
<evidence type="ECO:0000256" key="1">
    <source>
        <dbReference type="ARBA" id="ARBA00023224"/>
    </source>
</evidence>
<feature type="transmembrane region" description="Helical" evidence="4">
    <location>
        <begin position="200"/>
        <end position="218"/>
    </location>
</feature>
<keyword evidence="4" id="KW-0812">Transmembrane</keyword>
<dbReference type="Pfam" id="PF00015">
    <property type="entry name" value="MCPsignal"/>
    <property type="match status" value="1"/>
</dbReference>
<dbReference type="EMBL" id="CP120678">
    <property type="protein sequence ID" value="WIW70590.1"/>
    <property type="molecule type" value="Genomic_DNA"/>
</dbReference>
<dbReference type="InterPro" id="IPR038158">
    <property type="entry name" value="H-NOX_domain_sf"/>
</dbReference>
<dbReference type="Gene3D" id="3.90.1520.10">
    <property type="entry name" value="H-NOX domain"/>
    <property type="match status" value="1"/>
</dbReference>
<feature type="transmembrane region" description="Helical" evidence="4">
    <location>
        <begin position="224"/>
        <end position="242"/>
    </location>
</feature>
<protein>
    <submittedName>
        <fullName evidence="6">Heme NO-binding domain-containing protein</fullName>
    </submittedName>
</protein>
<dbReference type="AlphaFoldDB" id="A0A9Y2AJI6"/>
<keyword evidence="1 3" id="KW-0807">Transducer</keyword>
<organism evidence="6 7">
    <name type="scientific">Selenobaculum gibii</name>
    <dbReference type="NCBI Taxonomy" id="3054208"/>
    <lineage>
        <taxon>Bacteria</taxon>
        <taxon>Bacillati</taxon>
        <taxon>Bacillota</taxon>
        <taxon>Negativicutes</taxon>
        <taxon>Selenomonadales</taxon>
        <taxon>Selenomonadaceae</taxon>
        <taxon>Selenobaculum</taxon>
    </lineage>
</organism>
<dbReference type="GO" id="GO:0004888">
    <property type="term" value="F:transmembrane signaling receptor activity"/>
    <property type="evidence" value="ECO:0007669"/>
    <property type="project" value="InterPro"/>
</dbReference>
<dbReference type="GO" id="GO:0006935">
    <property type="term" value="P:chemotaxis"/>
    <property type="evidence" value="ECO:0007669"/>
    <property type="project" value="InterPro"/>
</dbReference>
<name>A0A9Y2AJI6_9FIRM</name>
<dbReference type="PANTHER" id="PTHR32089">
    <property type="entry name" value="METHYL-ACCEPTING CHEMOTAXIS PROTEIN MCPB"/>
    <property type="match status" value="1"/>
</dbReference>
<dbReference type="RefSeq" id="WP_147669544.1">
    <property type="nucleotide sequence ID" value="NZ_CP120678.1"/>
</dbReference>
<dbReference type="GO" id="GO:0016020">
    <property type="term" value="C:membrane"/>
    <property type="evidence" value="ECO:0007669"/>
    <property type="project" value="InterPro"/>
</dbReference>
<dbReference type="SUPFAM" id="SSF58104">
    <property type="entry name" value="Methyl-accepting chemotaxis protein (MCP) signaling domain"/>
    <property type="match status" value="1"/>
</dbReference>
<accession>A0A9Y2AJI6</accession>
<evidence type="ECO:0000259" key="5">
    <source>
        <dbReference type="PROSITE" id="PS50111"/>
    </source>
</evidence>
<dbReference type="PROSITE" id="PS50111">
    <property type="entry name" value="CHEMOTAXIS_TRANSDUC_2"/>
    <property type="match status" value="1"/>
</dbReference>
<evidence type="ECO:0000256" key="3">
    <source>
        <dbReference type="PROSITE-ProRule" id="PRU00284"/>
    </source>
</evidence>
<keyword evidence="4" id="KW-0472">Membrane</keyword>
<dbReference type="GO" id="GO:0007165">
    <property type="term" value="P:signal transduction"/>
    <property type="evidence" value="ECO:0007669"/>
    <property type="project" value="UniProtKB-KW"/>
</dbReference>
<evidence type="ECO:0000313" key="7">
    <source>
        <dbReference type="Proteomes" id="UP001243623"/>
    </source>
</evidence>
<sequence length="596" mass="67006">MKGTIVATWVRTARKLWGESLVSEVLRQIGYGSDHVFLPTEDIEDHIPQKMIHLISQKMSLPISDVWHAIGKDNIKTFFEAYPAFFQRNNLYAFLESMYDVHIEVMRIIPGAKPPDLRMHVVSGNEAIFSYKSKRAMFDYFRGLLEGAAQHYNEKIGITVLKKEREELELKLRFPYEIHRIKAYEMNYALKFLPGLASKCGLLTVAIAFIALLPLQFLTNSIPLWAALPAGLAAFIGCWLVARPLQDIENEVDQLLQHQYSSLMQIKTGDAFERIGNKINTYKQTIRREFTGFKGTGDELDRYGDAFNALAEKMSGTSDEITKVVNDVAASAMHEAENTTEAVGILNGNIETFKDVVKEQIENNKQLKEAVLEIDHGFSNVRNSSNKLNESMDNFALVKQSVEGLRTQAKKITMITNTVASIAGQTNLLALNAAIEAARAGEQGKGFAVVAEEVRMLAEQSQEQSKIISADVQVITHTIEDVVRHVDTEYEVLAQESSQLMGVVDDNMRCLKNVRGVSDNIVDMIDKLEQEMQGIHAVYSKIESIAAISEENSAATEEVSASVHVYNEKLHDMMEKITEFKKMTQHFIKGIEQYKV</sequence>
<proteinExistence type="inferred from homology"/>
<dbReference type="InterPro" id="IPR004090">
    <property type="entry name" value="Chemotax_Me-accpt_rcpt"/>
</dbReference>
<evidence type="ECO:0000256" key="4">
    <source>
        <dbReference type="SAM" id="Phobius"/>
    </source>
</evidence>
<dbReference type="GO" id="GO:0020037">
    <property type="term" value="F:heme binding"/>
    <property type="evidence" value="ECO:0007669"/>
    <property type="project" value="InterPro"/>
</dbReference>
<evidence type="ECO:0000256" key="2">
    <source>
        <dbReference type="ARBA" id="ARBA00029447"/>
    </source>
</evidence>
<dbReference type="Pfam" id="PF07700">
    <property type="entry name" value="HNOB"/>
    <property type="match status" value="1"/>
</dbReference>
<comment type="similarity">
    <text evidence="2">Belongs to the methyl-accepting chemotaxis (MCP) protein family.</text>
</comment>
<evidence type="ECO:0000313" key="6">
    <source>
        <dbReference type="EMBL" id="WIW70590.1"/>
    </source>
</evidence>
<dbReference type="InterPro" id="IPR011644">
    <property type="entry name" value="Heme_NO-bd"/>
</dbReference>